<reference evidence="1" key="1">
    <citation type="submission" date="2023-11" db="EMBL/GenBank/DDBJ databases">
        <authorList>
            <person name="Poullet M."/>
        </authorList>
    </citation>
    <scope>NUCLEOTIDE SEQUENCE</scope>
    <source>
        <strain evidence="1">E1834</strain>
    </source>
</reference>
<proteinExistence type="predicted"/>
<dbReference type="EMBL" id="CAVMJV010000001">
    <property type="protein sequence ID" value="CAK5009115.1"/>
    <property type="molecule type" value="Genomic_DNA"/>
</dbReference>
<evidence type="ECO:0000313" key="2">
    <source>
        <dbReference type="Proteomes" id="UP001497535"/>
    </source>
</evidence>
<sequence>MTSLTEKVALMERLNITNDGLVEIREPENEDKEGSGKIKGLFLKLMMLRGLYASRCSLV</sequence>
<protein>
    <submittedName>
        <fullName evidence="1">Uncharacterized protein</fullName>
    </submittedName>
</protein>
<dbReference type="Proteomes" id="UP001497535">
    <property type="component" value="Unassembled WGS sequence"/>
</dbReference>
<keyword evidence="2" id="KW-1185">Reference proteome</keyword>
<comment type="caution">
    <text evidence="1">The sequence shown here is derived from an EMBL/GenBank/DDBJ whole genome shotgun (WGS) entry which is preliminary data.</text>
</comment>
<name>A0ACB0XMP7_MELEN</name>
<evidence type="ECO:0000313" key="1">
    <source>
        <dbReference type="EMBL" id="CAK5009115.1"/>
    </source>
</evidence>
<gene>
    <name evidence="1" type="ORF">MENTE1834_LOCUS1242</name>
</gene>
<organism evidence="1 2">
    <name type="scientific">Meloidogyne enterolobii</name>
    <name type="common">Root-knot nematode worm</name>
    <name type="synonym">Meloidogyne mayaguensis</name>
    <dbReference type="NCBI Taxonomy" id="390850"/>
    <lineage>
        <taxon>Eukaryota</taxon>
        <taxon>Metazoa</taxon>
        <taxon>Ecdysozoa</taxon>
        <taxon>Nematoda</taxon>
        <taxon>Chromadorea</taxon>
        <taxon>Rhabditida</taxon>
        <taxon>Tylenchina</taxon>
        <taxon>Tylenchomorpha</taxon>
        <taxon>Tylenchoidea</taxon>
        <taxon>Meloidogynidae</taxon>
        <taxon>Meloidogyninae</taxon>
        <taxon>Meloidogyne</taxon>
    </lineage>
</organism>
<accession>A0ACB0XMP7</accession>